<evidence type="ECO:0000313" key="2">
    <source>
        <dbReference type="EMBL" id="EMD37561.1"/>
    </source>
</evidence>
<protein>
    <recommendedName>
        <fullName evidence="4">CsbD-like domain-containing protein</fullName>
    </recommendedName>
</protein>
<sequence>MSFARQQHNDESPQKEQITEGLNTPPNTSGGFGDQSAGVTGGIVYQSGSPSVDSPGVHTDHRWDEDTDMAGSAPSGARDDGGEQNLDKASLGQRLKGTTEKVAGRATCDARLTTRGEARKVGGL</sequence>
<dbReference type="HOGENOM" id="CLU_2003646_0_0_1"/>
<accession>M2RFH3</accession>
<feature type="region of interest" description="Disordered" evidence="1">
    <location>
        <begin position="1"/>
        <end position="103"/>
    </location>
</feature>
<proteinExistence type="predicted"/>
<dbReference type="EMBL" id="KB445796">
    <property type="protein sequence ID" value="EMD37561.1"/>
    <property type="molecule type" value="Genomic_DNA"/>
</dbReference>
<gene>
    <name evidence="2" type="ORF">CERSUDRAFT_94562</name>
</gene>
<feature type="compositionally biased region" description="Basic and acidic residues" evidence="1">
    <location>
        <begin position="7"/>
        <end position="18"/>
    </location>
</feature>
<evidence type="ECO:0000313" key="3">
    <source>
        <dbReference type="Proteomes" id="UP000016930"/>
    </source>
</evidence>
<evidence type="ECO:0008006" key="4">
    <source>
        <dbReference type="Google" id="ProtNLM"/>
    </source>
</evidence>
<keyword evidence="3" id="KW-1185">Reference proteome</keyword>
<dbReference type="OrthoDB" id="3170343at2759"/>
<feature type="compositionally biased region" description="Polar residues" evidence="1">
    <location>
        <begin position="20"/>
        <end position="29"/>
    </location>
</feature>
<reference evidence="2 3" key="1">
    <citation type="journal article" date="2012" name="Proc. Natl. Acad. Sci. U.S.A.">
        <title>Comparative genomics of Ceriporiopsis subvermispora and Phanerochaete chrysosporium provide insight into selective ligninolysis.</title>
        <authorList>
            <person name="Fernandez-Fueyo E."/>
            <person name="Ruiz-Duenas F.J."/>
            <person name="Ferreira P."/>
            <person name="Floudas D."/>
            <person name="Hibbett D.S."/>
            <person name="Canessa P."/>
            <person name="Larrondo L.F."/>
            <person name="James T.Y."/>
            <person name="Seelenfreund D."/>
            <person name="Lobos S."/>
            <person name="Polanco R."/>
            <person name="Tello M."/>
            <person name="Honda Y."/>
            <person name="Watanabe T."/>
            <person name="Watanabe T."/>
            <person name="Ryu J.S."/>
            <person name="Kubicek C.P."/>
            <person name="Schmoll M."/>
            <person name="Gaskell J."/>
            <person name="Hammel K.E."/>
            <person name="St John F.J."/>
            <person name="Vanden Wymelenberg A."/>
            <person name="Sabat G."/>
            <person name="Splinter BonDurant S."/>
            <person name="Syed K."/>
            <person name="Yadav J.S."/>
            <person name="Doddapaneni H."/>
            <person name="Subramanian V."/>
            <person name="Lavin J.L."/>
            <person name="Oguiza J.A."/>
            <person name="Perez G."/>
            <person name="Pisabarro A.G."/>
            <person name="Ramirez L."/>
            <person name="Santoyo F."/>
            <person name="Master E."/>
            <person name="Coutinho P.M."/>
            <person name="Henrissat B."/>
            <person name="Lombard V."/>
            <person name="Magnuson J.K."/>
            <person name="Kuees U."/>
            <person name="Hori C."/>
            <person name="Igarashi K."/>
            <person name="Samejima M."/>
            <person name="Held B.W."/>
            <person name="Barry K.W."/>
            <person name="LaButti K.M."/>
            <person name="Lapidus A."/>
            <person name="Lindquist E.A."/>
            <person name="Lucas S.M."/>
            <person name="Riley R."/>
            <person name="Salamov A.A."/>
            <person name="Hoffmeister D."/>
            <person name="Schwenk D."/>
            <person name="Hadar Y."/>
            <person name="Yarden O."/>
            <person name="de Vries R.P."/>
            <person name="Wiebenga A."/>
            <person name="Stenlid J."/>
            <person name="Eastwood D."/>
            <person name="Grigoriev I.V."/>
            <person name="Berka R.M."/>
            <person name="Blanchette R.A."/>
            <person name="Kersten P."/>
            <person name="Martinez A.T."/>
            <person name="Vicuna R."/>
            <person name="Cullen D."/>
        </authorList>
    </citation>
    <scope>NUCLEOTIDE SEQUENCE [LARGE SCALE GENOMIC DNA]</scope>
    <source>
        <strain evidence="2 3">B</strain>
    </source>
</reference>
<dbReference type="AlphaFoldDB" id="M2RFH3"/>
<organism evidence="2 3">
    <name type="scientific">Ceriporiopsis subvermispora (strain B)</name>
    <name type="common">White-rot fungus</name>
    <name type="synonym">Gelatoporia subvermispora</name>
    <dbReference type="NCBI Taxonomy" id="914234"/>
    <lineage>
        <taxon>Eukaryota</taxon>
        <taxon>Fungi</taxon>
        <taxon>Dikarya</taxon>
        <taxon>Basidiomycota</taxon>
        <taxon>Agaricomycotina</taxon>
        <taxon>Agaricomycetes</taxon>
        <taxon>Polyporales</taxon>
        <taxon>Gelatoporiaceae</taxon>
        <taxon>Gelatoporia</taxon>
    </lineage>
</organism>
<evidence type="ECO:0000256" key="1">
    <source>
        <dbReference type="SAM" id="MobiDB-lite"/>
    </source>
</evidence>
<name>M2RFH3_CERS8</name>
<dbReference type="Proteomes" id="UP000016930">
    <property type="component" value="Unassembled WGS sequence"/>
</dbReference>